<evidence type="ECO:0000256" key="2">
    <source>
        <dbReference type="SAM" id="Phobius"/>
    </source>
</evidence>
<dbReference type="Gene3D" id="3.30.740.10">
    <property type="entry name" value="Protein Inhibitor Of Neuronal Nitric Oxide Synthase"/>
    <property type="match status" value="1"/>
</dbReference>
<comment type="subcellular location">
    <subcellularLocation>
        <location evidence="1">Cytoplasm</location>
        <location evidence="1">Cytoskeleton</location>
    </subcellularLocation>
</comment>
<proteinExistence type="inferred from homology"/>
<dbReference type="InterPro" id="IPR001372">
    <property type="entry name" value="Dynein_light_chain_typ-1/2"/>
</dbReference>
<keyword evidence="2" id="KW-1133">Transmembrane helix</keyword>
<dbReference type="GO" id="GO:0007017">
    <property type="term" value="P:microtubule-based process"/>
    <property type="evidence" value="ECO:0007669"/>
    <property type="project" value="InterPro"/>
</dbReference>
<dbReference type="AlphaFoldDB" id="A0A8K0H616"/>
<dbReference type="OrthoDB" id="10033309at2759"/>
<name>A0A8K0H616_9ROSA</name>
<gene>
    <name evidence="3" type="ORF">FNV43_RR11621</name>
</gene>
<evidence type="ECO:0000313" key="4">
    <source>
        <dbReference type="Proteomes" id="UP000796880"/>
    </source>
</evidence>
<dbReference type="PANTHER" id="PTHR11886">
    <property type="entry name" value="DYNEIN LIGHT CHAIN"/>
    <property type="match status" value="1"/>
</dbReference>
<dbReference type="GO" id="GO:0005874">
    <property type="term" value="C:microtubule"/>
    <property type="evidence" value="ECO:0007669"/>
    <property type="project" value="UniProtKB-KW"/>
</dbReference>
<keyword evidence="2" id="KW-0472">Membrane</keyword>
<keyword evidence="1" id="KW-0493">Microtubule</keyword>
<dbReference type="Proteomes" id="UP000796880">
    <property type="component" value="Unassembled WGS sequence"/>
</dbReference>
<dbReference type="GO" id="GO:0005868">
    <property type="term" value="C:cytoplasmic dynein complex"/>
    <property type="evidence" value="ECO:0007669"/>
    <property type="project" value="TreeGrafter"/>
</dbReference>
<feature type="transmembrane region" description="Helical" evidence="2">
    <location>
        <begin position="55"/>
        <end position="75"/>
    </location>
</feature>
<keyword evidence="1" id="KW-0963">Cytoplasm</keyword>
<organism evidence="3 4">
    <name type="scientific">Rhamnella rubrinervis</name>
    <dbReference type="NCBI Taxonomy" id="2594499"/>
    <lineage>
        <taxon>Eukaryota</taxon>
        <taxon>Viridiplantae</taxon>
        <taxon>Streptophyta</taxon>
        <taxon>Embryophyta</taxon>
        <taxon>Tracheophyta</taxon>
        <taxon>Spermatophyta</taxon>
        <taxon>Magnoliopsida</taxon>
        <taxon>eudicotyledons</taxon>
        <taxon>Gunneridae</taxon>
        <taxon>Pentapetalae</taxon>
        <taxon>rosids</taxon>
        <taxon>fabids</taxon>
        <taxon>Rosales</taxon>
        <taxon>Rhamnaceae</taxon>
        <taxon>rhamnoid group</taxon>
        <taxon>Rhamneae</taxon>
        <taxon>Rhamnella</taxon>
    </lineage>
</organism>
<protein>
    <recommendedName>
        <fullName evidence="1">Dynein light chain</fullName>
    </recommendedName>
</protein>
<keyword evidence="2" id="KW-0812">Transmembrane</keyword>
<dbReference type="PANTHER" id="PTHR11886:SF78">
    <property type="entry name" value="DYNEIN LIGHT CHAIN"/>
    <property type="match status" value="1"/>
</dbReference>
<dbReference type="FunFam" id="3.30.740.10:FF:000004">
    <property type="entry name" value="Dynein light chain"/>
    <property type="match status" value="1"/>
</dbReference>
<comment type="caution">
    <text evidence="3">The sequence shown here is derived from an EMBL/GenBank/DDBJ whole genome shotgun (WGS) entry which is preliminary data.</text>
</comment>
<dbReference type="GO" id="GO:0045505">
    <property type="term" value="F:dynein intermediate chain binding"/>
    <property type="evidence" value="ECO:0007669"/>
    <property type="project" value="TreeGrafter"/>
</dbReference>
<comment type="similarity">
    <text evidence="1">Belongs to the dynein light chain family.</text>
</comment>
<evidence type="ECO:0000313" key="3">
    <source>
        <dbReference type="EMBL" id="KAF3446442.1"/>
    </source>
</evidence>
<accession>A0A8K0H616</accession>
<keyword evidence="1" id="KW-0505">Motor protein</keyword>
<keyword evidence="1" id="KW-0243">Dynein</keyword>
<dbReference type="Pfam" id="PF01221">
    <property type="entry name" value="Dynein_light"/>
    <property type="match status" value="1"/>
</dbReference>
<keyword evidence="4" id="KW-1185">Reference proteome</keyword>
<dbReference type="EMBL" id="VOIH02000005">
    <property type="protein sequence ID" value="KAF3446442.1"/>
    <property type="molecule type" value="Genomic_DNA"/>
</dbReference>
<keyword evidence="1" id="KW-0206">Cytoskeleton</keyword>
<dbReference type="InterPro" id="IPR037177">
    <property type="entry name" value="DLC_sf"/>
</dbReference>
<dbReference type="SMART" id="SM01375">
    <property type="entry name" value="Dynein_light"/>
    <property type="match status" value="1"/>
</dbReference>
<dbReference type="SUPFAM" id="SSF54648">
    <property type="entry name" value="DLC"/>
    <property type="match status" value="1"/>
</dbReference>
<evidence type="ECO:0000256" key="1">
    <source>
        <dbReference type="RuleBase" id="RU365010"/>
    </source>
</evidence>
<sequence length="80" mass="9073">MPVMMQAQATACASKAPDLYEVSDYTNIAAHIKKEFDEIYGCGWQCVVGTSFSCFFTHFTGNFIYFALETLYFLIFKGRS</sequence>
<reference evidence="3" key="1">
    <citation type="submission" date="2020-03" db="EMBL/GenBank/DDBJ databases">
        <title>A high-quality chromosome-level genome assembly of a woody plant with both climbing and erect habits, Rhamnella rubrinervis.</title>
        <authorList>
            <person name="Lu Z."/>
            <person name="Yang Y."/>
            <person name="Zhu X."/>
            <person name="Sun Y."/>
        </authorList>
    </citation>
    <scope>NUCLEOTIDE SEQUENCE</scope>
    <source>
        <strain evidence="3">BYM</strain>
        <tissue evidence="3">Leaf</tissue>
    </source>
</reference>